<evidence type="ECO:0000256" key="5">
    <source>
        <dbReference type="HAMAP-Rule" id="MF_00167"/>
    </source>
</evidence>
<dbReference type="Pfam" id="PF02599">
    <property type="entry name" value="CsrA"/>
    <property type="match status" value="1"/>
</dbReference>
<gene>
    <name evidence="5 6" type="primary">csrA</name>
    <name evidence="6" type="ORF">OSO01_18930</name>
</gene>
<dbReference type="GO" id="GO:0044781">
    <property type="term" value="P:bacterial-type flagellum organization"/>
    <property type="evidence" value="ECO:0007669"/>
    <property type="project" value="UniProtKB-KW"/>
</dbReference>
<comment type="subunit">
    <text evidence="5">Homodimer; the beta-strands of each monomer intercalate to form a hydrophobic core, while the alpha-helices form wings that extend away from the core.</text>
</comment>
<dbReference type="SUPFAM" id="SSF117130">
    <property type="entry name" value="CsrA-like"/>
    <property type="match status" value="1"/>
</dbReference>
<comment type="function">
    <text evidence="5">A translational regulator that binds mRNA to regulate translation initiation and/or mRNA stability. Usually binds in the 5'-UTR at or near the Shine-Dalgarno sequence preventing ribosome-binding, thus repressing translation. Its main target seems to be the major flagellin gene, while its function is anatagonized by FliW.</text>
</comment>
<evidence type="ECO:0000256" key="3">
    <source>
        <dbReference type="ARBA" id="ARBA00022845"/>
    </source>
</evidence>
<comment type="caution">
    <text evidence="6">The sequence shown here is derived from an EMBL/GenBank/DDBJ whole genome shotgun (WGS) entry which is preliminary data.</text>
</comment>
<keyword evidence="2 5" id="KW-0678">Repressor</keyword>
<organism evidence="6 7">
    <name type="scientific">Oceanobacillus sojae</name>
    <dbReference type="NCBI Taxonomy" id="582851"/>
    <lineage>
        <taxon>Bacteria</taxon>
        <taxon>Bacillati</taxon>
        <taxon>Bacillota</taxon>
        <taxon>Bacilli</taxon>
        <taxon>Bacillales</taxon>
        <taxon>Bacillaceae</taxon>
        <taxon>Oceanobacillus</taxon>
    </lineage>
</organism>
<comment type="similarity">
    <text evidence="5">Belongs to the CsrA/RsmA family.</text>
</comment>
<dbReference type="InterPro" id="IPR003751">
    <property type="entry name" value="CsrA"/>
</dbReference>
<name>A0A511ZI89_9BACI</name>
<dbReference type="GO" id="GO:0006109">
    <property type="term" value="P:regulation of carbohydrate metabolic process"/>
    <property type="evidence" value="ECO:0007669"/>
    <property type="project" value="InterPro"/>
</dbReference>
<evidence type="ECO:0000256" key="4">
    <source>
        <dbReference type="ARBA" id="ARBA00022884"/>
    </source>
</evidence>
<dbReference type="PANTHER" id="PTHR34984:SF1">
    <property type="entry name" value="CARBON STORAGE REGULATOR"/>
    <property type="match status" value="1"/>
</dbReference>
<sequence length="74" mass="8486">MLVLSRKRNEAIQIGDDIEIEVIAIEGDQVKLGIRAPKSVDIYRQEIYVDIKNQNNQAAQIDQNLFDFLKGEKL</sequence>
<dbReference type="Gene3D" id="2.60.40.4380">
    <property type="entry name" value="Translational regulator CsrA"/>
    <property type="match status" value="1"/>
</dbReference>
<dbReference type="EMBL" id="BJYM01000007">
    <property type="protein sequence ID" value="GEN87154.1"/>
    <property type="molecule type" value="Genomic_DNA"/>
</dbReference>
<dbReference type="STRING" id="582851.GCA_900162665_01204"/>
<protein>
    <recommendedName>
        <fullName evidence="5">Translational regulator CsrA</fullName>
    </recommendedName>
</protein>
<dbReference type="FunFam" id="2.60.40.4380:FF:000002">
    <property type="entry name" value="Translational regulator CsrA"/>
    <property type="match status" value="1"/>
</dbReference>
<evidence type="ECO:0000313" key="7">
    <source>
        <dbReference type="Proteomes" id="UP000321558"/>
    </source>
</evidence>
<dbReference type="OrthoDB" id="9809061at2"/>
<dbReference type="InterPro" id="IPR036107">
    <property type="entry name" value="CsrA_sf"/>
</dbReference>
<dbReference type="AlphaFoldDB" id="A0A511ZI89"/>
<evidence type="ECO:0000256" key="2">
    <source>
        <dbReference type="ARBA" id="ARBA00022491"/>
    </source>
</evidence>
<dbReference type="Proteomes" id="UP000321558">
    <property type="component" value="Unassembled WGS sequence"/>
</dbReference>
<dbReference type="GO" id="GO:1902208">
    <property type="term" value="P:regulation of bacterial-type flagellum assembly"/>
    <property type="evidence" value="ECO:0007669"/>
    <property type="project" value="UniProtKB-UniRule"/>
</dbReference>
<dbReference type="GO" id="GO:0048027">
    <property type="term" value="F:mRNA 5'-UTR binding"/>
    <property type="evidence" value="ECO:0007669"/>
    <property type="project" value="UniProtKB-UniRule"/>
</dbReference>
<keyword evidence="1 5" id="KW-0963">Cytoplasm</keyword>
<dbReference type="HAMAP" id="MF_00167">
    <property type="entry name" value="CsrA"/>
    <property type="match status" value="1"/>
</dbReference>
<keyword evidence="5" id="KW-1005">Bacterial flagellum biogenesis</keyword>
<dbReference type="GO" id="GO:0045947">
    <property type="term" value="P:negative regulation of translational initiation"/>
    <property type="evidence" value="ECO:0007669"/>
    <property type="project" value="UniProtKB-UniRule"/>
</dbReference>
<evidence type="ECO:0000256" key="1">
    <source>
        <dbReference type="ARBA" id="ARBA00022490"/>
    </source>
</evidence>
<keyword evidence="3 5" id="KW-0810">Translation regulation</keyword>
<keyword evidence="4 5" id="KW-0694">RNA-binding</keyword>
<dbReference type="GO" id="GO:0005829">
    <property type="term" value="C:cytosol"/>
    <property type="evidence" value="ECO:0007669"/>
    <property type="project" value="TreeGrafter"/>
</dbReference>
<accession>A0A511ZI89</accession>
<comment type="subcellular location">
    <subcellularLocation>
        <location evidence="5">Cytoplasm</location>
    </subcellularLocation>
</comment>
<evidence type="ECO:0000313" key="6">
    <source>
        <dbReference type="EMBL" id="GEN87154.1"/>
    </source>
</evidence>
<proteinExistence type="inferred from homology"/>
<dbReference type="NCBIfam" id="NF002469">
    <property type="entry name" value="PRK01712.1"/>
    <property type="match status" value="1"/>
</dbReference>
<dbReference type="NCBIfam" id="TIGR00202">
    <property type="entry name" value="csrA"/>
    <property type="match status" value="1"/>
</dbReference>
<keyword evidence="7" id="KW-1185">Reference proteome</keyword>
<reference evidence="6 7" key="1">
    <citation type="submission" date="2019-07" db="EMBL/GenBank/DDBJ databases">
        <title>Whole genome shotgun sequence of Oceanobacillus sojae NBRC 105379.</title>
        <authorList>
            <person name="Hosoyama A."/>
            <person name="Uohara A."/>
            <person name="Ohji S."/>
            <person name="Ichikawa N."/>
        </authorList>
    </citation>
    <scope>NUCLEOTIDE SEQUENCE [LARGE SCALE GENOMIC DNA]</scope>
    <source>
        <strain evidence="6 7">NBRC 105379</strain>
    </source>
</reference>
<dbReference type="RefSeq" id="WP_147210167.1">
    <property type="nucleotide sequence ID" value="NZ_BJYM01000007.1"/>
</dbReference>
<dbReference type="PANTHER" id="PTHR34984">
    <property type="entry name" value="CARBON STORAGE REGULATOR"/>
    <property type="match status" value="1"/>
</dbReference>
<dbReference type="GO" id="GO:0006402">
    <property type="term" value="P:mRNA catabolic process"/>
    <property type="evidence" value="ECO:0007669"/>
    <property type="project" value="InterPro"/>
</dbReference>